<evidence type="ECO:0000313" key="2">
    <source>
        <dbReference type="Proteomes" id="UP000215289"/>
    </source>
</evidence>
<dbReference type="AlphaFoldDB" id="A0A421D3Z2"/>
<dbReference type="STRING" id="1245748.A0A421D3Z2"/>
<name>A0A421D3Z2_9EURO</name>
<evidence type="ECO:0000313" key="1">
    <source>
        <dbReference type="EMBL" id="RLL96810.1"/>
    </source>
</evidence>
<sequence>MVLAKENIGPQAVGTPLRFFDALSYTTADDLLGHALQIISTSSQHQEIIYRHIQQAWAEFVCEKLDEIREDRTVRGSRKEPDGMFKPAGLKMPTFVVETGWSESRTQLLEDMNLWLVGGNGAVKAVLILIWRQVGNTTAVRGDAEYCTLDRTGTVPILIEQHRIFPAPAAPQAAMQTLNPTRRILFGTAMQPGLNPNDVFPMRFNELRNIARDALAEMGLVPAV</sequence>
<gene>
    <name evidence="1" type="ORF">CFD26_105647</name>
</gene>
<comment type="caution">
    <text evidence="1">The sequence shown here is derived from an EMBL/GenBank/DDBJ whole genome shotgun (WGS) entry which is preliminary data.</text>
</comment>
<reference evidence="1 2" key="1">
    <citation type="submission" date="2018-08" db="EMBL/GenBank/DDBJ databases">
        <title>Draft genome sequences of two Aspergillus turcosus clinical strains isolated from bronchoalveolar lavage fluid: one azole-susceptible and the other azole-resistant.</title>
        <authorList>
            <person name="Parent-Michaud M."/>
            <person name="Dufresne P.J."/>
            <person name="Fournier E."/>
            <person name="Martineau C."/>
            <person name="Moreira S."/>
            <person name="Perkins V."/>
            <person name="De Repentigny L."/>
            <person name="Dufresne S.F."/>
        </authorList>
    </citation>
    <scope>NUCLEOTIDE SEQUENCE [LARGE SCALE GENOMIC DNA]</scope>
    <source>
        <strain evidence="1">HMR AF 1038</strain>
    </source>
</reference>
<keyword evidence="2" id="KW-1185">Reference proteome</keyword>
<dbReference type="Proteomes" id="UP000215289">
    <property type="component" value="Unassembled WGS sequence"/>
</dbReference>
<organism evidence="1 2">
    <name type="scientific">Aspergillus turcosus</name>
    <dbReference type="NCBI Taxonomy" id="1245748"/>
    <lineage>
        <taxon>Eukaryota</taxon>
        <taxon>Fungi</taxon>
        <taxon>Dikarya</taxon>
        <taxon>Ascomycota</taxon>
        <taxon>Pezizomycotina</taxon>
        <taxon>Eurotiomycetes</taxon>
        <taxon>Eurotiomycetidae</taxon>
        <taxon>Eurotiales</taxon>
        <taxon>Aspergillaceae</taxon>
        <taxon>Aspergillus</taxon>
        <taxon>Aspergillus subgen. Fumigati</taxon>
    </lineage>
</organism>
<proteinExistence type="predicted"/>
<protein>
    <submittedName>
        <fullName evidence="1">Uncharacterized protein</fullName>
    </submittedName>
</protein>
<accession>A0A421D3Z2</accession>
<dbReference type="EMBL" id="NIDN02000098">
    <property type="protein sequence ID" value="RLL96810.1"/>
    <property type="molecule type" value="Genomic_DNA"/>
</dbReference>
<dbReference type="OrthoDB" id="76567at2759"/>